<dbReference type="RefSeq" id="WP_213427715.1">
    <property type="nucleotide sequence ID" value="NZ_AP031286.1"/>
</dbReference>
<dbReference type="Proteomes" id="UP001154322">
    <property type="component" value="Unassembled WGS sequence"/>
</dbReference>
<feature type="compositionally biased region" description="Basic and acidic residues" evidence="1">
    <location>
        <begin position="116"/>
        <end position="126"/>
    </location>
</feature>
<feature type="region of interest" description="Disordered" evidence="1">
    <location>
        <begin position="75"/>
        <end position="126"/>
    </location>
</feature>
<reference evidence="3" key="1">
    <citation type="submission" date="2022-06" db="EMBL/GenBank/DDBJ databases">
        <authorList>
            <person name="Dietemann V."/>
            <person name="Ory F."/>
            <person name="Dainat B."/>
            <person name="Oberhansli S."/>
        </authorList>
    </citation>
    <scope>NUCLEOTIDE SEQUENCE</scope>
    <source>
        <strain evidence="3">Ena-SAMPLE-TAB-26-04-2022-14:26:32:270-5432</strain>
    </source>
</reference>
<evidence type="ECO:0000313" key="3">
    <source>
        <dbReference type="EMBL" id="CAH8248252.1"/>
    </source>
</evidence>
<evidence type="ECO:0000256" key="1">
    <source>
        <dbReference type="SAM" id="MobiDB-lite"/>
    </source>
</evidence>
<feature type="compositionally biased region" description="Basic and acidic residues" evidence="1">
    <location>
        <begin position="88"/>
        <end position="98"/>
    </location>
</feature>
<feature type="domain" description="PepSY" evidence="2">
    <location>
        <begin position="30"/>
        <end position="78"/>
    </location>
</feature>
<name>A0ABN8UAZ9_9BACL</name>
<feature type="domain" description="PepSY" evidence="2">
    <location>
        <begin position="125"/>
        <end position="181"/>
    </location>
</feature>
<dbReference type="Pfam" id="PF03413">
    <property type="entry name" value="PepSY"/>
    <property type="match status" value="2"/>
</dbReference>
<organism evidence="3 4">
    <name type="scientific">Paenibacillus melissococcoides</name>
    <dbReference type="NCBI Taxonomy" id="2912268"/>
    <lineage>
        <taxon>Bacteria</taxon>
        <taxon>Bacillati</taxon>
        <taxon>Bacillota</taxon>
        <taxon>Bacilli</taxon>
        <taxon>Bacillales</taxon>
        <taxon>Paenibacillaceae</taxon>
        <taxon>Paenibacillus</taxon>
    </lineage>
</organism>
<accession>A0ABN8UAZ9</accession>
<protein>
    <submittedName>
        <fullName evidence="3">PepSY domain-containing protein</fullName>
    </submittedName>
</protein>
<gene>
    <name evidence="3" type="ORF">WJ0W_005509</name>
</gene>
<keyword evidence="4" id="KW-1185">Reference proteome</keyword>
<proteinExistence type="predicted"/>
<dbReference type="InterPro" id="IPR025711">
    <property type="entry name" value="PepSY"/>
</dbReference>
<evidence type="ECO:0000313" key="4">
    <source>
        <dbReference type="Proteomes" id="UP001154322"/>
    </source>
</evidence>
<comment type="caution">
    <text evidence="3">The sequence shown here is derived from an EMBL/GenBank/DDBJ whole genome shotgun (WGS) entry which is preliminary data.</text>
</comment>
<dbReference type="Gene3D" id="3.10.450.40">
    <property type="match status" value="1"/>
</dbReference>
<sequence length="187" mass="20356">MKKAWLGAVVIAFFAIVVWQLVRLITFAEPLSAAEAASKVKEMYKGEVVEVSELPHGYRVTMELDTGTYEVSIDKDKGKIGGMTRTKAAPEPETKPETKPPAVEPDQQKPPASSKPEAKPKPKKRLTEDEAAAIALKTVDGKVDDIDLIQSGGVAYYLVEIDREDGEDGTVQINAITGEVKSVTWDD</sequence>
<evidence type="ECO:0000259" key="2">
    <source>
        <dbReference type="Pfam" id="PF03413"/>
    </source>
</evidence>
<dbReference type="EMBL" id="CALYLO010000009">
    <property type="protein sequence ID" value="CAH8248252.1"/>
    <property type="molecule type" value="Genomic_DNA"/>
</dbReference>